<evidence type="ECO:0000256" key="1">
    <source>
        <dbReference type="SAM" id="MobiDB-lite"/>
    </source>
</evidence>
<name>A0A133U3Y1_9EURY</name>
<feature type="region of interest" description="Disordered" evidence="1">
    <location>
        <begin position="130"/>
        <end position="152"/>
    </location>
</feature>
<evidence type="ECO:0000313" key="3">
    <source>
        <dbReference type="Proteomes" id="UP000070184"/>
    </source>
</evidence>
<dbReference type="EMBL" id="LHXK01000071">
    <property type="protein sequence ID" value="KXA88893.1"/>
    <property type="molecule type" value="Genomic_DNA"/>
</dbReference>
<dbReference type="PANTHER" id="PTHR34614">
    <property type="match status" value="1"/>
</dbReference>
<dbReference type="AlphaFoldDB" id="A0A133U3Y1"/>
<dbReference type="Proteomes" id="UP000070184">
    <property type="component" value="Unassembled WGS sequence"/>
</dbReference>
<accession>A0A133U3Y1</accession>
<feature type="compositionally biased region" description="Basic and acidic residues" evidence="1">
    <location>
        <begin position="130"/>
        <end position="142"/>
    </location>
</feature>
<sequence>MHEVLPGNTLDKTTLEGLVEDLENRLQVQETVFVADRGLMTEDNMKTCEKAKYPYILGIPRRKNEKAEELLRRKVPGKDSQRACEIHREEVDDMNRRYILCLDEETRKNRLETLDEARKEKSKELQELKKRFEKSRSGEGRGRPMTKNGATTQVEKILGKNKRLLHTPRCRLLGRQGLYRQHLRYLQDVGYALLFSTNYL</sequence>
<evidence type="ECO:0000313" key="2">
    <source>
        <dbReference type="EMBL" id="KXA88893.1"/>
    </source>
</evidence>
<organism evidence="2 3">
    <name type="scientific">candidate division MSBL1 archaeon SCGC-AAA259B11</name>
    <dbReference type="NCBI Taxonomy" id="1698260"/>
    <lineage>
        <taxon>Archaea</taxon>
        <taxon>Methanobacteriati</taxon>
        <taxon>Methanobacteriota</taxon>
        <taxon>candidate division MSBL1</taxon>
    </lineage>
</organism>
<proteinExistence type="predicted"/>
<dbReference type="PANTHER" id="PTHR34614:SF2">
    <property type="entry name" value="TRANSPOSASE IS4-LIKE DOMAIN-CONTAINING PROTEIN"/>
    <property type="match status" value="1"/>
</dbReference>
<comment type="caution">
    <text evidence="2">The sequence shown here is derived from an EMBL/GenBank/DDBJ whole genome shotgun (WGS) entry which is preliminary data.</text>
</comment>
<gene>
    <name evidence="2" type="ORF">AKJ61_03985</name>
</gene>
<protein>
    <submittedName>
        <fullName evidence="2">Uncharacterized protein</fullName>
    </submittedName>
</protein>
<reference evidence="2 3" key="1">
    <citation type="journal article" date="2016" name="Sci. Rep.">
        <title>Metabolic traits of an uncultured archaeal lineage -MSBL1- from brine pools of the Red Sea.</title>
        <authorList>
            <person name="Mwirichia R."/>
            <person name="Alam I."/>
            <person name="Rashid M."/>
            <person name="Vinu M."/>
            <person name="Ba-Alawi W."/>
            <person name="Anthony Kamau A."/>
            <person name="Kamanda Ngugi D."/>
            <person name="Goker M."/>
            <person name="Klenk H.P."/>
            <person name="Bajic V."/>
            <person name="Stingl U."/>
        </authorList>
    </citation>
    <scope>NUCLEOTIDE SEQUENCE [LARGE SCALE GENOMIC DNA]</scope>
    <source>
        <strain evidence="2">SCGC-AAA259B11</strain>
    </source>
</reference>
<keyword evidence="3" id="KW-1185">Reference proteome</keyword>